<dbReference type="EMBL" id="CM029047">
    <property type="protein sequence ID" value="KAG2582659.1"/>
    <property type="molecule type" value="Genomic_DNA"/>
</dbReference>
<evidence type="ECO:0000313" key="4">
    <source>
        <dbReference type="Proteomes" id="UP000823388"/>
    </source>
</evidence>
<reference evidence="3" key="1">
    <citation type="submission" date="2020-05" db="EMBL/GenBank/DDBJ databases">
        <title>WGS assembly of Panicum virgatum.</title>
        <authorList>
            <person name="Lovell J.T."/>
            <person name="Jenkins J."/>
            <person name="Shu S."/>
            <person name="Juenger T.E."/>
            <person name="Schmutz J."/>
        </authorList>
    </citation>
    <scope>NUCLEOTIDE SEQUENCE</scope>
    <source>
        <strain evidence="3">AP13</strain>
    </source>
</reference>
<feature type="region of interest" description="Disordered" evidence="1">
    <location>
        <begin position="275"/>
        <end position="313"/>
    </location>
</feature>
<proteinExistence type="predicted"/>
<dbReference type="PANTHER" id="PTHR33075">
    <property type="entry name" value="OS02G0499800 PROTEIN"/>
    <property type="match status" value="1"/>
</dbReference>
<dbReference type="Proteomes" id="UP000823388">
    <property type="component" value="Chromosome 6K"/>
</dbReference>
<sequence>IFKFSVISRHVGLLIYDLRIIDDANFKVAFHLWNEKGLLVAESFISASLGTSFHWIKVTPKKNKRTYDEVVLDPNPLMGANRVPIGSSHPNVKRPSVFGRLNSNDLCRNAISIDHDQAKNTECLNSRVNLDLNLNLHGPSSAHKSCQISRTSAARPIGLFCTRCFSHKHNRPMCQNRVRCSICFCLGHISIYCRFPPRFPKLPLPGSLPSFPHTESSLDTRSWFRCSWMPTGGPPTISPPYFSSFFHFAGVLFGKSTQTPSSSFPWRTSSTAPNICDLNQPIPPPPPPPPPQHPSTSQSPHIPEVHEQPSQKTPVIVHTPTQGSQLLDAAMTFRLIDPMPFLPHGSNGVLIEGRKPMSRAVLGSTKRHNSDLAIVSIDPLPDMQVSFQSIRELIDDFLRNHKHIGYRSIQPCPYGQVYVRTNYYHDRDFLVQSSPHNYGNYHLSFKAHNRGWNNRKTVMNYEVWLMLLGFNVDYWEHKDVKKAISEFGKLLVWEEDPNHLARIIVKAGVVDVTEIPWFLVCSEGKDFEGDSWTAQCEILQVRQLGGGPAIEDVPPNGPDDIQPNLFELFGFGQPDSSPGTPIEQISHKVSPSTGPWSKIFLDQAKQVKKAYVLDDPHQRRSKRVQNLINGFKGPQCSSKNYLGCTVVPPNLSPSIIWNLGATFCKLDDKDLTEPALQKKKKVAVPAPGGKKAPKKKPMTEYKNADGSKKDNKKQRK</sequence>
<evidence type="ECO:0000259" key="2">
    <source>
        <dbReference type="Pfam" id="PF24530"/>
    </source>
</evidence>
<name>A0A8T0RCW9_PANVG</name>
<evidence type="ECO:0000313" key="3">
    <source>
        <dbReference type="EMBL" id="KAG2582659.1"/>
    </source>
</evidence>
<feature type="region of interest" description="Disordered" evidence="1">
    <location>
        <begin position="674"/>
        <end position="716"/>
    </location>
</feature>
<protein>
    <recommendedName>
        <fullName evidence="2">DUF7597 domain-containing protein</fullName>
    </recommendedName>
</protein>
<dbReference type="InterPro" id="IPR056018">
    <property type="entry name" value="DUF7597"/>
</dbReference>
<feature type="compositionally biased region" description="Basic and acidic residues" evidence="1">
    <location>
        <begin position="697"/>
        <end position="709"/>
    </location>
</feature>
<organism evidence="3 4">
    <name type="scientific">Panicum virgatum</name>
    <name type="common">Blackwell switchgrass</name>
    <dbReference type="NCBI Taxonomy" id="38727"/>
    <lineage>
        <taxon>Eukaryota</taxon>
        <taxon>Viridiplantae</taxon>
        <taxon>Streptophyta</taxon>
        <taxon>Embryophyta</taxon>
        <taxon>Tracheophyta</taxon>
        <taxon>Spermatophyta</taxon>
        <taxon>Magnoliopsida</taxon>
        <taxon>Liliopsida</taxon>
        <taxon>Poales</taxon>
        <taxon>Poaceae</taxon>
        <taxon>PACMAD clade</taxon>
        <taxon>Panicoideae</taxon>
        <taxon>Panicodae</taxon>
        <taxon>Paniceae</taxon>
        <taxon>Panicinae</taxon>
        <taxon>Panicum</taxon>
        <taxon>Panicum sect. Hiantes</taxon>
    </lineage>
</organism>
<dbReference type="PANTHER" id="PTHR33075:SF7">
    <property type="entry name" value="OS02G0303350 PROTEIN"/>
    <property type="match status" value="1"/>
</dbReference>
<evidence type="ECO:0000256" key="1">
    <source>
        <dbReference type="SAM" id="MobiDB-lite"/>
    </source>
</evidence>
<feature type="domain" description="DUF7597" evidence="2">
    <location>
        <begin position="337"/>
        <end position="456"/>
    </location>
</feature>
<feature type="non-terminal residue" evidence="3">
    <location>
        <position position="1"/>
    </location>
</feature>
<dbReference type="Pfam" id="PF24530">
    <property type="entry name" value="DUF7597"/>
    <property type="match status" value="1"/>
</dbReference>
<gene>
    <name evidence="3" type="ORF">PVAP13_6KG192106</name>
</gene>
<comment type="caution">
    <text evidence="3">The sequence shown here is derived from an EMBL/GenBank/DDBJ whole genome shotgun (WGS) entry which is preliminary data.</text>
</comment>
<accession>A0A8T0RCW9</accession>
<keyword evidence="4" id="KW-1185">Reference proteome</keyword>
<feature type="compositionally biased region" description="Pro residues" evidence="1">
    <location>
        <begin position="281"/>
        <end position="293"/>
    </location>
</feature>
<dbReference type="AlphaFoldDB" id="A0A8T0RCW9"/>